<evidence type="ECO:0000313" key="2">
    <source>
        <dbReference type="Proteomes" id="UP000035800"/>
    </source>
</evidence>
<protein>
    <submittedName>
        <fullName evidence="1">Uncharacterized protein</fullName>
    </submittedName>
</protein>
<organism evidence="1 2">
    <name type="scientific">Leptospira santarosai serovar Shermani str. LT 821</name>
    <dbReference type="NCBI Taxonomy" id="758847"/>
    <lineage>
        <taxon>Bacteria</taxon>
        <taxon>Pseudomonadati</taxon>
        <taxon>Spirochaetota</taxon>
        <taxon>Spirochaetia</taxon>
        <taxon>Leptospirales</taxon>
        <taxon>Leptospiraceae</taxon>
        <taxon>Leptospira</taxon>
    </lineage>
</organism>
<dbReference type="PATRIC" id="fig|758847.3.peg.3489"/>
<dbReference type="EMBL" id="CP006694">
    <property type="protein sequence ID" value="EKT85608.1"/>
    <property type="molecule type" value="Genomic_DNA"/>
</dbReference>
<sequence length="45" mass="5504">MLTRILKPIDSKISLKRINFFKKNIKFEFLKIDRFQLKSSKNDIF</sequence>
<dbReference type="KEGG" id="lst:LSS_16726"/>
<accession>K8XVP8</accession>
<reference evidence="1 2" key="1">
    <citation type="journal article" date="2012" name="Gene">
        <title>Sequence of Leptospira santarosai serovar Shermani genome and prediction of virulence-associated genes.</title>
        <authorList>
            <person name="Chou L.F."/>
            <person name="Chen Y.T."/>
            <person name="Lu C.W."/>
            <person name="Ko Y.C."/>
            <person name="Tang C.Y."/>
            <person name="Pan M.J."/>
            <person name="Tian Y.C."/>
            <person name="Chiu C.H."/>
            <person name="Hung C.C."/>
            <person name="Yang C.W."/>
        </authorList>
    </citation>
    <scope>NUCLEOTIDE SEQUENCE [LARGE SCALE GENOMIC DNA]</scope>
    <source>
        <strain evidence="1">LT 821</strain>
    </source>
</reference>
<gene>
    <name evidence="1" type="ORF">LSS_16726</name>
</gene>
<name>K8XVP8_9LEPT</name>
<proteinExistence type="predicted"/>
<evidence type="ECO:0000313" key="1">
    <source>
        <dbReference type="EMBL" id="EKT85608.1"/>
    </source>
</evidence>
<reference evidence="1 2" key="2">
    <citation type="journal article" date="2014" name="Emerg. Microbes Infect.">
        <title>Potential impact on kidney infection: a whole-genome analysis of Leptospira santarosai serovar Shermani.</title>
        <authorList>
            <person name="Chou L.F."/>
            <person name="Chen T.W."/>
            <person name="Ko Y.C."/>
            <person name="Pan M.J."/>
            <person name="Tian Y.C."/>
            <person name="Chiu C.H."/>
            <person name="Tang P."/>
            <person name="Hung C.C."/>
            <person name="Yang C.W."/>
        </authorList>
    </citation>
    <scope>NUCLEOTIDE SEQUENCE</scope>
    <source>
        <strain evidence="1 2">LT 821</strain>
    </source>
</reference>
<dbReference type="AlphaFoldDB" id="K8XVP8"/>
<dbReference type="Proteomes" id="UP000035800">
    <property type="component" value="Chromosome I"/>
</dbReference>